<gene>
    <name evidence="1" type="ORF">LCGC14_1860860</name>
</gene>
<sequence>MKKKLDRSGARTGGSNRRKEFYKKVAPWCKKNLNSGHPWDGSKVYMDGFGGLDQEKKPLICDTCGERTFKTKGEFYDDKLINRCEDCIHLGIFKIIKNNEETKEKKET</sequence>
<accession>A0A0F9GW01</accession>
<proteinExistence type="predicted"/>
<reference evidence="1" key="1">
    <citation type="journal article" date="2015" name="Nature">
        <title>Complex archaea that bridge the gap between prokaryotes and eukaryotes.</title>
        <authorList>
            <person name="Spang A."/>
            <person name="Saw J.H."/>
            <person name="Jorgensen S.L."/>
            <person name="Zaremba-Niedzwiedzka K."/>
            <person name="Martijn J."/>
            <person name="Lind A.E."/>
            <person name="van Eijk R."/>
            <person name="Schleper C."/>
            <person name="Guy L."/>
            <person name="Ettema T.J."/>
        </authorList>
    </citation>
    <scope>NUCLEOTIDE SEQUENCE</scope>
</reference>
<comment type="caution">
    <text evidence="1">The sequence shown here is derived from an EMBL/GenBank/DDBJ whole genome shotgun (WGS) entry which is preliminary data.</text>
</comment>
<protein>
    <submittedName>
        <fullName evidence="1">Uncharacterized protein</fullName>
    </submittedName>
</protein>
<organism evidence="1">
    <name type="scientific">marine sediment metagenome</name>
    <dbReference type="NCBI Taxonomy" id="412755"/>
    <lineage>
        <taxon>unclassified sequences</taxon>
        <taxon>metagenomes</taxon>
        <taxon>ecological metagenomes</taxon>
    </lineage>
</organism>
<dbReference type="EMBL" id="LAZR01018830">
    <property type="protein sequence ID" value="KKL94816.1"/>
    <property type="molecule type" value="Genomic_DNA"/>
</dbReference>
<evidence type="ECO:0000313" key="1">
    <source>
        <dbReference type="EMBL" id="KKL94816.1"/>
    </source>
</evidence>
<dbReference type="AlphaFoldDB" id="A0A0F9GW01"/>
<name>A0A0F9GW01_9ZZZZ</name>